<dbReference type="AlphaFoldDB" id="A0A6V7U8K5"/>
<keyword evidence="1" id="KW-0436">Ligase</keyword>
<dbReference type="PANTHER" id="PTHR43778">
    <property type="entry name" value="PYRUVATE CARBOXYLASE"/>
    <property type="match status" value="1"/>
</dbReference>
<evidence type="ECO:0000256" key="3">
    <source>
        <dbReference type="ARBA" id="ARBA00022840"/>
    </source>
</evidence>
<reference evidence="5 6" key="1">
    <citation type="submission" date="2020-08" db="EMBL/GenBank/DDBJ databases">
        <authorList>
            <person name="Koutsovoulos G."/>
            <person name="Danchin GJ E."/>
        </authorList>
    </citation>
    <scope>NUCLEOTIDE SEQUENCE [LARGE SCALE GENOMIC DNA]</scope>
</reference>
<sequence length="95" mass="11193">MTILHIRPKRARIQTFYRCIKNIVRYDSTSTDQREFKKVMVANRGEIATRVFRALTEMNKTSVAIYSEQDKHSIHVYKADEAYLIGKVYLLLLLI</sequence>
<organism evidence="5 6">
    <name type="scientific">Meloidogyne enterolobii</name>
    <name type="common">Root-knot nematode worm</name>
    <name type="synonym">Meloidogyne mayaguensis</name>
    <dbReference type="NCBI Taxonomy" id="390850"/>
    <lineage>
        <taxon>Eukaryota</taxon>
        <taxon>Metazoa</taxon>
        <taxon>Ecdysozoa</taxon>
        <taxon>Nematoda</taxon>
        <taxon>Chromadorea</taxon>
        <taxon>Rhabditida</taxon>
        <taxon>Tylenchina</taxon>
        <taxon>Tylenchomorpha</taxon>
        <taxon>Tylenchoidea</taxon>
        <taxon>Meloidogynidae</taxon>
        <taxon>Meloidogyninae</taxon>
        <taxon>Meloidogyne</taxon>
    </lineage>
</organism>
<dbReference type="GO" id="GO:0004736">
    <property type="term" value="F:pyruvate carboxylase activity"/>
    <property type="evidence" value="ECO:0007669"/>
    <property type="project" value="TreeGrafter"/>
</dbReference>
<dbReference type="SUPFAM" id="SSF52440">
    <property type="entry name" value="PreATP-grasp domain"/>
    <property type="match status" value="1"/>
</dbReference>
<keyword evidence="3" id="KW-0067">ATP-binding</keyword>
<dbReference type="InterPro" id="IPR011764">
    <property type="entry name" value="Biotin_carboxylation_dom"/>
</dbReference>
<dbReference type="GO" id="GO:0006094">
    <property type="term" value="P:gluconeogenesis"/>
    <property type="evidence" value="ECO:0007669"/>
    <property type="project" value="TreeGrafter"/>
</dbReference>
<dbReference type="Gene3D" id="3.40.50.20">
    <property type="match status" value="1"/>
</dbReference>
<dbReference type="InterPro" id="IPR005481">
    <property type="entry name" value="BC-like_N"/>
</dbReference>
<feature type="domain" description="Biotin carboxylation" evidence="4">
    <location>
        <begin position="35"/>
        <end position="95"/>
    </location>
</feature>
<dbReference type="GO" id="GO:0005737">
    <property type="term" value="C:cytoplasm"/>
    <property type="evidence" value="ECO:0007669"/>
    <property type="project" value="TreeGrafter"/>
</dbReference>
<dbReference type="Pfam" id="PF00289">
    <property type="entry name" value="Biotin_carb_N"/>
    <property type="match status" value="1"/>
</dbReference>
<dbReference type="Proteomes" id="UP000580250">
    <property type="component" value="Unassembled WGS sequence"/>
</dbReference>
<dbReference type="GO" id="GO:0005524">
    <property type="term" value="F:ATP binding"/>
    <property type="evidence" value="ECO:0007669"/>
    <property type="project" value="UniProtKB-KW"/>
</dbReference>
<evidence type="ECO:0000256" key="1">
    <source>
        <dbReference type="ARBA" id="ARBA00022598"/>
    </source>
</evidence>
<dbReference type="InterPro" id="IPR016185">
    <property type="entry name" value="PreATP-grasp_dom_sf"/>
</dbReference>
<dbReference type="PANTHER" id="PTHR43778:SF2">
    <property type="entry name" value="PYRUVATE CARBOXYLASE, MITOCHONDRIAL"/>
    <property type="match status" value="1"/>
</dbReference>
<dbReference type="InterPro" id="IPR055268">
    <property type="entry name" value="PCB-like"/>
</dbReference>
<gene>
    <name evidence="5" type="ORF">MENT_LOCUS9384</name>
</gene>
<protein>
    <recommendedName>
        <fullName evidence="4">Biotin carboxylation domain-containing protein</fullName>
    </recommendedName>
</protein>
<evidence type="ECO:0000313" key="6">
    <source>
        <dbReference type="Proteomes" id="UP000580250"/>
    </source>
</evidence>
<dbReference type="OrthoDB" id="5870571at2759"/>
<evidence type="ECO:0000313" key="5">
    <source>
        <dbReference type="EMBL" id="CAD2148625.1"/>
    </source>
</evidence>
<accession>A0A6V7U8K5</accession>
<evidence type="ECO:0000259" key="4">
    <source>
        <dbReference type="PROSITE" id="PS50979"/>
    </source>
</evidence>
<dbReference type="PROSITE" id="PS50979">
    <property type="entry name" value="BC"/>
    <property type="match status" value="1"/>
</dbReference>
<name>A0A6V7U8K5_MELEN</name>
<keyword evidence="2" id="KW-0547">Nucleotide-binding</keyword>
<comment type="caution">
    <text evidence="5">The sequence shown here is derived from an EMBL/GenBank/DDBJ whole genome shotgun (WGS) entry which is preliminary data.</text>
</comment>
<proteinExistence type="predicted"/>
<evidence type="ECO:0000256" key="2">
    <source>
        <dbReference type="ARBA" id="ARBA00022741"/>
    </source>
</evidence>
<dbReference type="EMBL" id="CAJEWN010000042">
    <property type="protein sequence ID" value="CAD2148625.1"/>
    <property type="molecule type" value="Genomic_DNA"/>
</dbReference>